<evidence type="ECO:0000313" key="1">
    <source>
        <dbReference type="EMBL" id="NML34235.1"/>
    </source>
</evidence>
<dbReference type="InterPro" id="IPR036390">
    <property type="entry name" value="WH_DNA-bd_sf"/>
</dbReference>
<name>A0A7Y0FFM2_9BURK</name>
<keyword evidence="2" id="KW-1185">Reference proteome</keyword>
<evidence type="ECO:0000313" key="2">
    <source>
        <dbReference type="Proteomes" id="UP000583127"/>
    </source>
</evidence>
<comment type="caution">
    <text evidence="1">The sequence shown here is derived from an EMBL/GenBank/DDBJ whole genome shotgun (WGS) entry which is preliminary data.</text>
</comment>
<accession>A0A7Y0FFM2</accession>
<dbReference type="SUPFAM" id="SSF46785">
    <property type="entry name" value="Winged helix' DNA-binding domain"/>
    <property type="match status" value="1"/>
</dbReference>
<dbReference type="Gene3D" id="1.10.10.10">
    <property type="entry name" value="Winged helix-like DNA-binding domain superfamily/Winged helix DNA-binding domain"/>
    <property type="match status" value="1"/>
</dbReference>
<protein>
    <submittedName>
        <fullName evidence="1">Helix-turn-helix domain-containing protein</fullName>
    </submittedName>
</protein>
<sequence length="419" mass="44395">MDALIATAARALAAGDPLGALDRVALRDDAPALALRGIAMAQLGDFVRAKALLRDAARGFGAKEAVARARCVVAEAEIALASRDLAWPAKALDAATATLDAHGDRVNAAHARYLAARRLLLIGRIDEAERRLAALDPRLFPSALRAAHELVVAGVALRRLRSRAAHAALARAARAAREAGIPALRAEVDNALLALRKPAARVIARGEQRLVLLDEVEKLLASNEAEQPAHPMQPTQRTLIVDACRYAIHDVNATVMLASRPVLFALARLLAEAWPDDVPRDTLIARTFRAKRADESHRARLRVEIGRLRAALGTLAGVGATQRGFVLEPRHAGEVVVLAPPVDGEHAAVLAFLADGESWSSSALALVLGASQRTVQRALDSLAAAGKVQPVGDGRARRWMTPPAAGFATALLLPAPFHS</sequence>
<gene>
    <name evidence="1" type="ORF">HHL14_25815</name>
</gene>
<organism evidence="1 2">
    <name type="scientific">Paraburkholderia antibiotica</name>
    <dbReference type="NCBI Taxonomy" id="2728839"/>
    <lineage>
        <taxon>Bacteria</taxon>
        <taxon>Pseudomonadati</taxon>
        <taxon>Pseudomonadota</taxon>
        <taxon>Betaproteobacteria</taxon>
        <taxon>Burkholderiales</taxon>
        <taxon>Burkholderiaceae</taxon>
        <taxon>Paraburkholderia</taxon>
    </lineage>
</organism>
<dbReference type="InterPro" id="IPR036388">
    <property type="entry name" value="WH-like_DNA-bd_sf"/>
</dbReference>
<dbReference type="AlphaFoldDB" id="A0A7Y0FFM2"/>
<dbReference type="Proteomes" id="UP000583127">
    <property type="component" value="Unassembled WGS sequence"/>
</dbReference>
<proteinExistence type="predicted"/>
<dbReference type="EMBL" id="JABBFZ010000019">
    <property type="protein sequence ID" value="NML34235.1"/>
    <property type="molecule type" value="Genomic_DNA"/>
</dbReference>
<dbReference type="RefSeq" id="WP_169500421.1">
    <property type="nucleotide sequence ID" value="NZ_JABBFZ010000019.1"/>
</dbReference>
<reference evidence="1 2" key="1">
    <citation type="submission" date="2020-04" db="EMBL/GenBank/DDBJ databases">
        <title>Paraburkholderia sp. G-4-1-8 isolated from soil.</title>
        <authorList>
            <person name="Dahal R.H."/>
        </authorList>
    </citation>
    <scope>NUCLEOTIDE SEQUENCE [LARGE SCALE GENOMIC DNA]</scope>
    <source>
        <strain evidence="1 2">G-4-1-8</strain>
    </source>
</reference>